<reference evidence="3" key="1">
    <citation type="journal article" date="2013" name="Genetics">
        <title>The draft genome and transcriptome of Panagrellus redivivus are shaped by the harsh demands of a free-living lifestyle.</title>
        <authorList>
            <person name="Srinivasan J."/>
            <person name="Dillman A.R."/>
            <person name="Macchietto M.G."/>
            <person name="Heikkinen L."/>
            <person name="Lakso M."/>
            <person name="Fracchia K.M."/>
            <person name="Antoshechkin I."/>
            <person name="Mortazavi A."/>
            <person name="Wong G."/>
            <person name="Sternberg P.W."/>
        </authorList>
    </citation>
    <scope>NUCLEOTIDE SEQUENCE [LARGE SCALE GENOMIC DNA]</scope>
    <source>
        <strain evidence="3">MT8872</strain>
    </source>
</reference>
<proteinExistence type="predicted"/>
<feature type="compositionally biased region" description="Basic and acidic residues" evidence="1">
    <location>
        <begin position="373"/>
        <end position="390"/>
    </location>
</feature>
<feature type="region of interest" description="Disordered" evidence="1">
    <location>
        <begin position="119"/>
        <end position="413"/>
    </location>
</feature>
<dbReference type="WBParaSite" id="Pan_g8195.t1">
    <property type="protein sequence ID" value="Pan_g8195.t1"/>
    <property type="gene ID" value="Pan_g8195"/>
</dbReference>
<evidence type="ECO:0000313" key="3">
    <source>
        <dbReference type="Proteomes" id="UP000492821"/>
    </source>
</evidence>
<dbReference type="Proteomes" id="UP000492821">
    <property type="component" value="Unassembled WGS sequence"/>
</dbReference>
<evidence type="ECO:0000256" key="2">
    <source>
        <dbReference type="SAM" id="Phobius"/>
    </source>
</evidence>
<evidence type="ECO:0000256" key="1">
    <source>
        <dbReference type="SAM" id="MobiDB-lite"/>
    </source>
</evidence>
<feature type="transmembrane region" description="Helical" evidence="2">
    <location>
        <begin position="509"/>
        <end position="538"/>
    </location>
</feature>
<feature type="compositionally biased region" description="Low complexity" evidence="1">
    <location>
        <begin position="297"/>
        <end position="306"/>
    </location>
</feature>
<evidence type="ECO:0000313" key="4">
    <source>
        <dbReference type="WBParaSite" id="Pan_g8195.t1"/>
    </source>
</evidence>
<keyword evidence="2" id="KW-1133">Transmembrane helix</keyword>
<sequence>MPAWSWLIGIVSIECLLMGGWLFREYHVFDYSCLLMRHNSTTSVSSGTGFSPRILYVSPERENGRSVRNLRVIEFNSSVPRLISSGKFEDVSLKILMDNDPAMLFDDMAPMLLKRKKRQINNGDEKVELVPKRKHKNRLNGENSRQSTSVESVVLIEQLPVSHPEPEGAQSIKMKTTRIKQVPAPVKKRKRLRKRPKHAKNNDGMSPREVGKDAASQTEDVVKVKPLSSTKKPRRQSNRNRQNGRTTGNRARTEERALNSKQIPDETVDDDEVIPEPVLGPVLSAPKPRIQSHRNRASAGRTAGSRARAKAKADAIASLGAETPEPERKTTATTPASTTTTITPRPSNETTPANGSPMADIGIKMISEAISGKSDEKDDKDKKKDDDADKTTTTSTEPSTTTETLRLAPNGIEHPRKETNFQEQLEMFASLALCIARTLLDVWCAAQLIASLPFLLGVCLRVRCLFIVRLMLDALFLVILFIYMITIITFTVILYALVGEMTTEVVTDWLIFGAILLAVLIVYTAAFTITLRCCELVLNAKQRPYKERRSKSLLYTEIGSEQLLETAEDV</sequence>
<organism evidence="3 4">
    <name type="scientific">Panagrellus redivivus</name>
    <name type="common">Microworm</name>
    <dbReference type="NCBI Taxonomy" id="6233"/>
    <lineage>
        <taxon>Eukaryota</taxon>
        <taxon>Metazoa</taxon>
        <taxon>Ecdysozoa</taxon>
        <taxon>Nematoda</taxon>
        <taxon>Chromadorea</taxon>
        <taxon>Rhabditida</taxon>
        <taxon>Tylenchina</taxon>
        <taxon>Panagrolaimomorpha</taxon>
        <taxon>Panagrolaimoidea</taxon>
        <taxon>Panagrolaimidae</taxon>
        <taxon>Panagrellus</taxon>
    </lineage>
</organism>
<feature type="compositionally biased region" description="Basic residues" evidence="1">
    <location>
        <begin position="186"/>
        <end position="199"/>
    </location>
</feature>
<keyword evidence="2" id="KW-0472">Membrane</keyword>
<feature type="compositionally biased region" description="Polar residues" evidence="1">
    <location>
        <begin position="140"/>
        <end position="151"/>
    </location>
</feature>
<feature type="compositionally biased region" description="Low complexity" evidence="1">
    <location>
        <begin position="239"/>
        <end position="250"/>
    </location>
</feature>
<feature type="compositionally biased region" description="Low complexity" evidence="1">
    <location>
        <begin position="391"/>
        <end position="404"/>
    </location>
</feature>
<feature type="transmembrane region" description="Helical" evidence="2">
    <location>
        <begin position="474"/>
        <end position="497"/>
    </location>
</feature>
<keyword evidence="3" id="KW-1185">Reference proteome</keyword>
<name>A0A7E4W8P5_PANRE</name>
<dbReference type="AlphaFoldDB" id="A0A7E4W8P5"/>
<reference evidence="4" key="2">
    <citation type="submission" date="2020-10" db="UniProtKB">
        <authorList>
            <consortium name="WormBaseParasite"/>
        </authorList>
    </citation>
    <scope>IDENTIFICATION</scope>
</reference>
<keyword evidence="2" id="KW-0812">Transmembrane</keyword>
<accession>A0A7E4W8P5</accession>
<feature type="transmembrane region" description="Helical" evidence="2">
    <location>
        <begin position="440"/>
        <end position="462"/>
    </location>
</feature>
<feature type="compositionally biased region" description="Low complexity" evidence="1">
    <location>
        <begin position="331"/>
        <end position="351"/>
    </location>
</feature>
<protein>
    <submittedName>
        <fullName evidence="4">MARVEL domain-containing protein</fullName>
    </submittedName>
</protein>